<protein>
    <recommendedName>
        <fullName evidence="5">GTP cyclohydrolase II</fullName>
        <ecNumber evidence="5">3.5.4.25</ecNumber>
    </recommendedName>
</protein>
<keyword evidence="8" id="KW-0547">Nucleotide-binding</keyword>
<evidence type="ECO:0000313" key="18">
    <source>
        <dbReference type="Proteomes" id="UP001530400"/>
    </source>
</evidence>
<evidence type="ECO:0000313" key="17">
    <source>
        <dbReference type="EMBL" id="KAL3795168.1"/>
    </source>
</evidence>
<feature type="transmembrane region" description="Helical" evidence="15">
    <location>
        <begin position="50"/>
        <end position="73"/>
    </location>
</feature>
<keyword evidence="10" id="KW-0460">Magnesium</keyword>
<dbReference type="GO" id="GO:0046872">
    <property type="term" value="F:metal ion binding"/>
    <property type="evidence" value="ECO:0007669"/>
    <property type="project" value="UniProtKB-KW"/>
</dbReference>
<dbReference type="InterPro" id="IPR032677">
    <property type="entry name" value="GTP_cyclohydro_II"/>
</dbReference>
<evidence type="ECO:0000256" key="15">
    <source>
        <dbReference type="SAM" id="Phobius"/>
    </source>
</evidence>
<keyword evidence="7" id="KW-0479">Metal-binding</keyword>
<dbReference type="InterPro" id="IPR017945">
    <property type="entry name" value="DHBP_synth_RibB-like_a/b_dom"/>
</dbReference>
<keyword evidence="6" id="KW-0686">Riboflavin biosynthesis</keyword>
<evidence type="ECO:0000256" key="2">
    <source>
        <dbReference type="ARBA" id="ARBA00001946"/>
    </source>
</evidence>
<evidence type="ECO:0000256" key="4">
    <source>
        <dbReference type="ARBA" id="ARBA00005520"/>
    </source>
</evidence>
<evidence type="ECO:0000256" key="11">
    <source>
        <dbReference type="ARBA" id="ARBA00023134"/>
    </source>
</evidence>
<keyword evidence="11" id="KW-0342">GTP-binding</keyword>
<dbReference type="Gene3D" id="3.40.50.10990">
    <property type="entry name" value="GTP cyclohydrolase II"/>
    <property type="match status" value="1"/>
</dbReference>
<reference evidence="17 18" key="1">
    <citation type="submission" date="2024-10" db="EMBL/GenBank/DDBJ databases">
        <title>Updated reference genomes for cyclostephanoid diatoms.</title>
        <authorList>
            <person name="Roberts W.R."/>
            <person name="Alverson A.J."/>
        </authorList>
    </citation>
    <scope>NUCLEOTIDE SEQUENCE [LARGE SCALE GENOMIC DNA]</scope>
    <source>
        <strain evidence="17 18">AJA010-31</strain>
    </source>
</reference>
<dbReference type="GO" id="GO:0016829">
    <property type="term" value="F:lyase activity"/>
    <property type="evidence" value="ECO:0007669"/>
    <property type="project" value="UniProtKB-KW"/>
</dbReference>
<keyword evidence="15" id="KW-0472">Membrane</keyword>
<dbReference type="FunFam" id="3.90.870.10:FF:000001">
    <property type="entry name" value="Riboflavin biosynthesis protein RibBA"/>
    <property type="match status" value="1"/>
</dbReference>
<dbReference type="Pfam" id="PF00925">
    <property type="entry name" value="GTP_cyclohydro2"/>
    <property type="match status" value="1"/>
</dbReference>
<comment type="pathway">
    <text evidence="3">Cofactor biosynthesis; riboflavin biosynthesis.</text>
</comment>
<comment type="cofactor">
    <cofactor evidence="1">
        <name>Mn(2+)</name>
        <dbReference type="ChEBI" id="CHEBI:29035"/>
    </cofactor>
</comment>
<dbReference type="Gene3D" id="3.90.870.10">
    <property type="entry name" value="DHBP synthase"/>
    <property type="match status" value="1"/>
</dbReference>
<evidence type="ECO:0000256" key="13">
    <source>
        <dbReference type="ARBA" id="ARBA00023239"/>
    </source>
</evidence>
<evidence type="ECO:0000256" key="7">
    <source>
        <dbReference type="ARBA" id="ARBA00022723"/>
    </source>
</evidence>
<evidence type="ECO:0000256" key="5">
    <source>
        <dbReference type="ARBA" id="ARBA00012762"/>
    </source>
</evidence>
<evidence type="ECO:0000256" key="3">
    <source>
        <dbReference type="ARBA" id="ARBA00005104"/>
    </source>
</evidence>
<dbReference type="InterPro" id="IPR000926">
    <property type="entry name" value="RibA"/>
</dbReference>
<dbReference type="Pfam" id="PF00926">
    <property type="entry name" value="DHBP_synthase"/>
    <property type="match status" value="1"/>
</dbReference>
<dbReference type="EMBL" id="JALLPJ020000332">
    <property type="protein sequence ID" value="KAL3795168.1"/>
    <property type="molecule type" value="Genomic_DNA"/>
</dbReference>
<keyword evidence="15" id="KW-1133">Transmembrane helix</keyword>
<keyword evidence="13" id="KW-0456">Lyase</keyword>
<dbReference type="InterPro" id="IPR036144">
    <property type="entry name" value="RibA-like_sf"/>
</dbReference>
<comment type="similarity">
    <text evidence="4">In the N-terminal section; belongs to the DHBP synthase family.</text>
</comment>
<dbReference type="SUPFAM" id="SSF55821">
    <property type="entry name" value="YrdC/RibB"/>
    <property type="match status" value="1"/>
</dbReference>
<dbReference type="GO" id="GO:0005525">
    <property type="term" value="F:GTP binding"/>
    <property type="evidence" value="ECO:0007669"/>
    <property type="project" value="UniProtKB-KW"/>
</dbReference>
<accession>A0ABD3Q4M2</accession>
<evidence type="ECO:0000256" key="9">
    <source>
        <dbReference type="ARBA" id="ARBA00022801"/>
    </source>
</evidence>
<gene>
    <name evidence="17" type="ORF">ACHAWO_005340</name>
</gene>
<dbReference type="Proteomes" id="UP001530400">
    <property type="component" value="Unassembled WGS sequence"/>
</dbReference>
<evidence type="ECO:0000256" key="1">
    <source>
        <dbReference type="ARBA" id="ARBA00001936"/>
    </source>
</evidence>
<dbReference type="NCBIfam" id="TIGR00506">
    <property type="entry name" value="ribB"/>
    <property type="match status" value="1"/>
</dbReference>
<comment type="catalytic activity">
    <reaction evidence="14">
        <text>GTP + 4 H2O = 2,5-diamino-6-hydroxy-4-(5-phosphoribosylamino)-pyrimidine + formate + 2 phosphate + 3 H(+)</text>
        <dbReference type="Rhea" id="RHEA:23704"/>
        <dbReference type="ChEBI" id="CHEBI:15377"/>
        <dbReference type="ChEBI" id="CHEBI:15378"/>
        <dbReference type="ChEBI" id="CHEBI:15740"/>
        <dbReference type="ChEBI" id="CHEBI:37565"/>
        <dbReference type="ChEBI" id="CHEBI:43474"/>
        <dbReference type="ChEBI" id="CHEBI:58614"/>
        <dbReference type="EC" id="3.5.4.25"/>
    </reaction>
</comment>
<dbReference type="NCBIfam" id="NF001591">
    <property type="entry name" value="PRK00393.1"/>
    <property type="match status" value="1"/>
</dbReference>
<keyword evidence="18" id="KW-1185">Reference proteome</keyword>
<dbReference type="EC" id="3.5.4.25" evidence="5"/>
<dbReference type="PANTHER" id="PTHR21327">
    <property type="entry name" value="GTP CYCLOHYDROLASE II-RELATED"/>
    <property type="match status" value="1"/>
</dbReference>
<proteinExistence type="inferred from homology"/>
<evidence type="ECO:0000256" key="12">
    <source>
        <dbReference type="ARBA" id="ARBA00023211"/>
    </source>
</evidence>
<evidence type="ECO:0000256" key="14">
    <source>
        <dbReference type="ARBA" id="ARBA00049295"/>
    </source>
</evidence>
<comment type="cofactor">
    <cofactor evidence="2">
        <name>Mg(2+)</name>
        <dbReference type="ChEBI" id="CHEBI:18420"/>
    </cofactor>
</comment>
<feature type="domain" description="GTP cyclohydrolase II" evidence="16">
    <location>
        <begin position="174"/>
        <end position="358"/>
    </location>
</feature>
<sequence length="663" mass="72672">MVFETVDRSNHTKELYVTASISHRRSKITTSRQSLMASRRQQYKMHCWPVFTNSSIYFLGLFTWAVVIVQALATTPSSPLHNSFSRSTQWGVSRGGSTSALQSLAEDSNEIKAKEDEKTAPINGAWINNKEQQSKRYANVEIPNGLTETVKIAAKKTIVTPGGFADTLVPATYVAETNLPTDIGHYRIRAYRIENGSEGEHPLGAGAGLGSEPCIIYCTDKPPFGEKGGNGAIGVPVRIHDQCFTSEVFRSKRCDCREQLKMSLEYIRENGGAIIYLQQEGRGIGLANKVAAYALQDVGLDTVDANTHLGFPEDARQYGVVPSLLADMGIGSIRLMTNNPRKIERLRALGIDVLGTIPMVVPEANPYNRKYLETKKERMSHTNFGSILSSSPNSILSGDYSHVEYMLDKARNSVAEDYINEGEEMAANAITSALMDDSDCDNDQSGVNANEDGYCFGRESVEKAIVAVANGELIVVVDDESRENEGDFIMAAEKCTPEKMAEFIRYSSGVICIGMDGKRMDDLKLPPMVVDNEDPKGTAFSVSVDATKDHGITTGISARDRAITSVMLAKAESTPTDFHRPGHIFPLRAKDNGVLTRDGHTEAAVDFSRLAGCSPAGLLCEIVSEENPTEMARLPELKRFCKRRGYVLTSIADLQQYRKDTGL</sequence>
<keyword evidence="15" id="KW-0812">Transmembrane</keyword>
<dbReference type="InterPro" id="IPR000422">
    <property type="entry name" value="DHBP_synthase_RibB"/>
</dbReference>
<dbReference type="GO" id="GO:0009231">
    <property type="term" value="P:riboflavin biosynthetic process"/>
    <property type="evidence" value="ECO:0007669"/>
    <property type="project" value="UniProtKB-KW"/>
</dbReference>
<keyword evidence="9" id="KW-0378">Hydrolase</keyword>
<evidence type="ECO:0000256" key="10">
    <source>
        <dbReference type="ARBA" id="ARBA00022842"/>
    </source>
</evidence>
<comment type="caution">
    <text evidence="17">The sequence shown here is derived from an EMBL/GenBank/DDBJ whole genome shotgun (WGS) entry which is preliminary data.</text>
</comment>
<organism evidence="17 18">
    <name type="scientific">Cyclotella atomus</name>
    <dbReference type="NCBI Taxonomy" id="382360"/>
    <lineage>
        <taxon>Eukaryota</taxon>
        <taxon>Sar</taxon>
        <taxon>Stramenopiles</taxon>
        <taxon>Ochrophyta</taxon>
        <taxon>Bacillariophyta</taxon>
        <taxon>Coscinodiscophyceae</taxon>
        <taxon>Thalassiosirophycidae</taxon>
        <taxon>Stephanodiscales</taxon>
        <taxon>Stephanodiscaceae</taxon>
        <taxon>Cyclotella</taxon>
    </lineage>
</organism>
<dbReference type="SUPFAM" id="SSF142695">
    <property type="entry name" value="RibA-like"/>
    <property type="match status" value="1"/>
</dbReference>
<evidence type="ECO:0000259" key="16">
    <source>
        <dbReference type="Pfam" id="PF00925"/>
    </source>
</evidence>
<dbReference type="AlphaFoldDB" id="A0ABD3Q4M2"/>
<dbReference type="PANTHER" id="PTHR21327:SF47">
    <property type="entry name" value="GTP CYCLOHYDROLASE II DOMAIN-CONTAINING PROTEIN"/>
    <property type="match status" value="1"/>
</dbReference>
<dbReference type="GO" id="GO:0003935">
    <property type="term" value="F:GTP cyclohydrolase II activity"/>
    <property type="evidence" value="ECO:0007669"/>
    <property type="project" value="UniProtKB-EC"/>
</dbReference>
<evidence type="ECO:0000256" key="6">
    <source>
        <dbReference type="ARBA" id="ARBA00022619"/>
    </source>
</evidence>
<name>A0ABD3Q4M2_9STRA</name>
<evidence type="ECO:0000256" key="8">
    <source>
        <dbReference type="ARBA" id="ARBA00022741"/>
    </source>
</evidence>
<keyword evidence="12" id="KW-0464">Manganese</keyword>
<dbReference type="CDD" id="cd00641">
    <property type="entry name" value="GTP_cyclohydro2"/>
    <property type="match status" value="1"/>
</dbReference>